<dbReference type="EMBL" id="CABFNP030001299">
    <property type="protein sequence ID" value="CAI6098871.1"/>
    <property type="molecule type" value="Genomic_DNA"/>
</dbReference>
<reference evidence="2" key="1">
    <citation type="submission" date="2023-01" db="EMBL/GenBank/DDBJ databases">
        <authorList>
            <person name="Piombo E."/>
        </authorList>
    </citation>
    <scope>NUCLEOTIDE SEQUENCE</scope>
</reference>
<gene>
    <name evidence="2" type="ORF">CCHLO57077_00002874</name>
</gene>
<sequence>MEAEVRMADTYKKVTLTLPTNEKCHIFVIYAYMMQSSQCSCQVTNFQHISSQLEQDILPVDSILILGSEFTTHLKNITRCDRCIRTYRVTNMLMRITSRLVCFYEAAHANSASTQWSAAMVPSSSSPSSTSAKTAASMTSFASQRSTHSRQSLHTRNGTRQGSSITSSETSADDDLRSYQSTPPHMRLGNLTLKGSEAQLLGQIALTDACLDLIEKLQEWKLAMDEKWEEGVHDEAMNGCLDRLAKLTGLLQFGGMTGDVSCKTEGLACDA</sequence>
<organism evidence="2 3">
    <name type="scientific">Clonostachys chloroleuca</name>
    <dbReference type="NCBI Taxonomy" id="1926264"/>
    <lineage>
        <taxon>Eukaryota</taxon>
        <taxon>Fungi</taxon>
        <taxon>Dikarya</taxon>
        <taxon>Ascomycota</taxon>
        <taxon>Pezizomycotina</taxon>
        <taxon>Sordariomycetes</taxon>
        <taxon>Hypocreomycetidae</taxon>
        <taxon>Hypocreales</taxon>
        <taxon>Bionectriaceae</taxon>
        <taxon>Clonostachys</taxon>
    </lineage>
</organism>
<dbReference type="Proteomes" id="UP001160390">
    <property type="component" value="Unassembled WGS sequence"/>
</dbReference>
<keyword evidence="3" id="KW-1185">Reference proteome</keyword>
<dbReference type="AlphaFoldDB" id="A0AA35QBB3"/>
<name>A0AA35QBB3_9HYPO</name>
<protein>
    <submittedName>
        <fullName evidence="2">Uncharacterized protein</fullName>
    </submittedName>
</protein>
<feature type="compositionally biased region" description="Low complexity" evidence="1">
    <location>
        <begin position="119"/>
        <end position="143"/>
    </location>
</feature>
<evidence type="ECO:0000313" key="3">
    <source>
        <dbReference type="Proteomes" id="UP001160390"/>
    </source>
</evidence>
<comment type="caution">
    <text evidence="2">The sequence shown here is derived from an EMBL/GenBank/DDBJ whole genome shotgun (WGS) entry which is preliminary data.</text>
</comment>
<proteinExistence type="predicted"/>
<feature type="region of interest" description="Disordered" evidence="1">
    <location>
        <begin position="119"/>
        <end position="184"/>
    </location>
</feature>
<evidence type="ECO:0000313" key="2">
    <source>
        <dbReference type="EMBL" id="CAI6098871.1"/>
    </source>
</evidence>
<feature type="compositionally biased region" description="Polar residues" evidence="1">
    <location>
        <begin position="154"/>
        <end position="170"/>
    </location>
</feature>
<evidence type="ECO:0000256" key="1">
    <source>
        <dbReference type="SAM" id="MobiDB-lite"/>
    </source>
</evidence>
<accession>A0AA35QBB3</accession>